<dbReference type="GO" id="GO:0003964">
    <property type="term" value="F:RNA-directed DNA polymerase activity"/>
    <property type="evidence" value="ECO:0007669"/>
    <property type="project" value="UniProtKB-KW"/>
</dbReference>
<dbReference type="InterPro" id="IPR036397">
    <property type="entry name" value="RNaseH_sf"/>
</dbReference>
<dbReference type="Gene3D" id="3.30.420.10">
    <property type="entry name" value="Ribonuclease H-like superfamily/Ribonuclease H"/>
    <property type="match status" value="1"/>
</dbReference>
<reference evidence="3" key="2">
    <citation type="submission" date="2022-01" db="EMBL/GenBank/DDBJ databases">
        <authorList>
            <person name="Yamashiro T."/>
            <person name="Shiraishi A."/>
            <person name="Satake H."/>
            <person name="Nakayama K."/>
        </authorList>
    </citation>
    <scope>NUCLEOTIDE SEQUENCE</scope>
</reference>
<proteinExistence type="predicted"/>
<dbReference type="PROSITE" id="PS50994">
    <property type="entry name" value="INTEGRASE"/>
    <property type="match status" value="1"/>
</dbReference>
<comment type="caution">
    <text evidence="3">The sequence shown here is derived from an EMBL/GenBank/DDBJ whole genome shotgun (WGS) entry which is preliminary data.</text>
</comment>
<evidence type="ECO:0000313" key="3">
    <source>
        <dbReference type="EMBL" id="GJS75795.1"/>
    </source>
</evidence>
<evidence type="ECO:0000256" key="1">
    <source>
        <dbReference type="SAM" id="MobiDB-lite"/>
    </source>
</evidence>
<evidence type="ECO:0000313" key="4">
    <source>
        <dbReference type="Proteomes" id="UP001151760"/>
    </source>
</evidence>
<feature type="compositionally biased region" description="Basic and acidic residues" evidence="1">
    <location>
        <begin position="410"/>
        <end position="420"/>
    </location>
</feature>
<sequence>MTSSWLATMVPPVDITVLTTQQEKSSIPDSFGPQSTKMPMSWLKAATHASVKEKFHNGMKCHKIPSKSVKSLTSGALTLWGHSHHPKVEAKALPTNDARVVVRFLKALFARFGTPRAIISDRGTHFCNDQFAKVMLKYGVTHRLSTAYHPQTSGQVEVSNRGLKRILERSIGENRTSWSDKLDDALWAFRTAYKTPIGCTPYKLVYGKACHLPIELEHKAYWALKHTNFDLKTAGDHRKVQLNELNELRDEAYENSLIYKEKTKRIHDSKIKNRVFNVGDRVLLFNSRLKIFSGKLKTRWSGPFTITQVFPYGTVELSQNSGPNFKVNGHRIKHYFGGDVPQLDCPDCEDSRALSFVFHPQEFHILSFILGIHEKSGTMNLSVRTSVDYSMDASHSMIPNVDKIKEVKQDTDIQEKEQKESLVIMQGNGYSRKGTKRKPKTNKSKHRVERAKSKVKPNEETTT</sequence>
<dbReference type="InterPro" id="IPR052160">
    <property type="entry name" value="Gypsy_RT_Integrase-like"/>
</dbReference>
<feature type="compositionally biased region" description="Basic and acidic residues" evidence="1">
    <location>
        <begin position="450"/>
        <end position="463"/>
    </location>
</feature>
<keyword evidence="3" id="KW-0548">Nucleotidyltransferase</keyword>
<dbReference type="InterPro" id="IPR012337">
    <property type="entry name" value="RNaseH-like_sf"/>
</dbReference>
<keyword evidence="3" id="KW-0695">RNA-directed DNA polymerase</keyword>
<dbReference type="SUPFAM" id="SSF53098">
    <property type="entry name" value="Ribonuclease H-like"/>
    <property type="match status" value="1"/>
</dbReference>
<evidence type="ECO:0000259" key="2">
    <source>
        <dbReference type="PROSITE" id="PS50994"/>
    </source>
</evidence>
<name>A0ABQ4YDL7_9ASTR</name>
<dbReference type="EMBL" id="BQNB010010329">
    <property type="protein sequence ID" value="GJS75795.1"/>
    <property type="molecule type" value="Genomic_DNA"/>
</dbReference>
<accession>A0ABQ4YDL7</accession>
<reference evidence="3" key="1">
    <citation type="journal article" date="2022" name="Int. J. Mol. Sci.">
        <title>Draft Genome of Tanacetum Coccineum: Genomic Comparison of Closely Related Tanacetum-Family Plants.</title>
        <authorList>
            <person name="Yamashiro T."/>
            <person name="Shiraishi A."/>
            <person name="Nakayama K."/>
            <person name="Satake H."/>
        </authorList>
    </citation>
    <scope>NUCLEOTIDE SEQUENCE</scope>
</reference>
<feature type="compositionally biased region" description="Basic residues" evidence="1">
    <location>
        <begin position="433"/>
        <end position="449"/>
    </location>
</feature>
<feature type="region of interest" description="Disordered" evidence="1">
    <location>
        <begin position="410"/>
        <end position="463"/>
    </location>
</feature>
<gene>
    <name evidence="3" type="ORF">Tco_0725676</name>
</gene>
<dbReference type="InterPro" id="IPR001584">
    <property type="entry name" value="Integrase_cat-core"/>
</dbReference>
<keyword evidence="4" id="KW-1185">Reference proteome</keyword>
<feature type="domain" description="Integrase catalytic" evidence="2">
    <location>
        <begin position="35"/>
        <end position="209"/>
    </location>
</feature>
<protein>
    <submittedName>
        <fullName evidence="3">Reverse transcriptase domain-containing protein</fullName>
    </submittedName>
</protein>
<organism evidence="3 4">
    <name type="scientific">Tanacetum coccineum</name>
    <dbReference type="NCBI Taxonomy" id="301880"/>
    <lineage>
        <taxon>Eukaryota</taxon>
        <taxon>Viridiplantae</taxon>
        <taxon>Streptophyta</taxon>
        <taxon>Embryophyta</taxon>
        <taxon>Tracheophyta</taxon>
        <taxon>Spermatophyta</taxon>
        <taxon>Magnoliopsida</taxon>
        <taxon>eudicotyledons</taxon>
        <taxon>Gunneridae</taxon>
        <taxon>Pentapetalae</taxon>
        <taxon>asterids</taxon>
        <taxon>campanulids</taxon>
        <taxon>Asterales</taxon>
        <taxon>Asteraceae</taxon>
        <taxon>Asteroideae</taxon>
        <taxon>Anthemideae</taxon>
        <taxon>Anthemidinae</taxon>
        <taxon>Tanacetum</taxon>
    </lineage>
</organism>
<dbReference type="Proteomes" id="UP001151760">
    <property type="component" value="Unassembled WGS sequence"/>
</dbReference>
<dbReference type="Pfam" id="PF00665">
    <property type="entry name" value="rve"/>
    <property type="match status" value="1"/>
</dbReference>
<dbReference type="PANTHER" id="PTHR47266">
    <property type="entry name" value="ENDONUCLEASE-RELATED"/>
    <property type="match status" value="1"/>
</dbReference>
<keyword evidence="3" id="KW-0808">Transferase</keyword>